<accession>A0A829YP97</accession>
<protein>
    <submittedName>
        <fullName evidence="1">Uncharacterized protein</fullName>
    </submittedName>
</protein>
<reference evidence="2" key="1">
    <citation type="submission" date="2020-01" db="EMBL/GenBank/DDBJ databases">
        <title>'Steroidobacter agaridevorans' sp. nov., agar-degrading bacteria isolated from rhizosphere soils.</title>
        <authorList>
            <person name="Ikenaga M."/>
            <person name="Kataoka M."/>
            <person name="Murouchi A."/>
            <person name="Katsuragi S."/>
            <person name="Sakai M."/>
        </authorList>
    </citation>
    <scope>NUCLEOTIDE SEQUENCE [LARGE SCALE GENOMIC DNA]</scope>
    <source>
        <strain evidence="2">YU21-B</strain>
    </source>
</reference>
<comment type="caution">
    <text evidence="1">The sequence shown here is derived from an EMBL/GenBank/DDBJ whole genome shotgun (WGS) entry which is preliminary data.</text>
</comment>
<organism evidence="1 2">
    <name type="scientific">Steroidobacter agaridevorans</name>
    <dbReference type="NCBI Taxonomy" id="2695856"/>
    <lineage>
        <taxon>Bacteria</taxon>
        <taxon>Pseudomonadati</taxon>
        <taxon>Pseudomonadota</taxon>
        <taxon>Gammaproteobacteria</taxon>
        <taxon>Steroidobacterales</taxon>
        <taxon>Steroidobacteraceae</taxon>
        <taxon>Steroidobacter</taxon>
    </lineage>
</organism>
<dbReference type="AlphaFoldDB" id="A0A829YP97"/>
<dbReference type="Proteomes" id="UP000445000">
    <property type="component" value="Unassembled WGS sequence"/>
</dbReference>
<evidence type="ECO:0000313" key="1">
    <source>
        <dbReference type="EMBL" id="GFE84979.1"/>
    </source>
</evidence>
<gene>
    <name evidence="1" type="ORF">GCM10011487_69790</name>
</gene>
<sequence length="306" mass="35044">MPIIGMAAQWQRYENGEDGFTVSLPVSPSKREQIVEATDTFLRTYEAVVSGDHPYKLTISVGMPRKRGYYYEKSMDAFLDAFPESMMRGASEGKLKQSRRTTFRDMPARQFRFTHLQMDHEFVSQGIVFMIDGGYIRVSSLTMADDPQGEVIHERLINSFQLRALSFLPSPSRLNDSRGVSFTPPNGWVKKSQQDPNEIATYARMTRWLDLLSTFNPAYTCRAYQEELKNLGRSIDTRSVMFSDQSAMRVLTNEMPPGYNVRLATVHYCLDSQRIGAVVFKGTAEGSIFWRYERLFEGAARTLRIQ</sequence>
<proteinExistence type="predicted"/>
<keyword evidence="2" id="KW-1185">Reference proteome</keyword>
<evidence type="ECO:0000313" key="2">
    <source>
        <dbReference type="Proteomes" id="UP000445000"/>
    </source>
</evidence>
<dbReference type="EMBL" id="BLJN01000013">
    <property type="protein sequence ID" value="GFE84979.1"/>
    <property type="molecule type" value="Genomic_DNA"/>
</dbReference>
<name>A0A829YP97_9GAMM</name>